<proteinExistence type="predicted"/>
<dbReference type="InterPro" id="IPR011105">
    <property type="entry name" value="Cell_wall_hydrolase_SleB"/>
</dbReference>
<feature type="compositionally biased region" description="Pro residues" evidence="1">
    <location>
        <begin position="262"/>
        <end position="272"/>
    </location>
</feature>
<sequence>MRLDRKGTRAGIVLLGLLALTVPRLITAAPLDMLDGSRLPYDPAEDSSANFPGSAFFFAQGAFDPVPGALTVQSEHVMGLDEVEAAPAAAIRGMTALDSYRALNCLTSAIYYEAANEPDDGQRAVAQVVLNRVRSPLWPNSVCGVVYQGSERTDARCQFTFSCDGAMARLPSAAAWARARRVAERALAGDVYKPVGLATHYHTLAVRPDWSGTLQPVAVIGAHIFYRNLGFNGTPAAFRGAYSGRETQSVPAPRVWTAQPLPSTPLPSPVPQVRPFLPASPSILPAPPRVEQELPESTIRPEYRNSGRPLV</sequence>
<dbReference type="eggNOG" id="COG3773">
    <property type="taxonomic scope" value="Bacteria"/>
</dbReference>
<evidence type="ECO:0000259" key="2">
    <source>
        <dbReference type="Pfam" id="PF07486"/>
    </source>
</evidence>
<dbReference type="PATRIC" id="fig|1346791.3.peg.2600"/>
<dbReference type="GO" id="GO:0016787">
    <property type="term" value="F:hydrolase activity"/>
    <property type="evidence" value="ECO:0007669"/>
    <property type="project" value="InterPro"/>
</dbReference>
<comment type="caution">
    <text evidence="3">The sequence shown here is derived from an EMBL/GenBank/DDBJ whole genome shotgun (WGS) entry which is preliminary data.</text>
</comment>
<organism evidence="3 4">
    <name type="scientific">Sphingobium ummariense RL-3</name>
    <dbReference type="NCBI Taxonomy" id="1346791"/>
    <lineage>
        <taxon>Bacteria</taxon>
        <taxon>Pseudomonadati</taxon>
        <taxon>Pseudomonadota</taxon>
        <taxon>Alphaproteobacteria</taxon>
        <taxon>Sphingomonadales</taxon>
        <taxon>Sphingomonadaceae</taxon>
        <taxon>Sphingobium</taxon>
    </lineage>
</organism>
<dbReference type="OrthoDB" id="9785345at2"/>
<reference evidence="3 4" key="1">
    <citation type="journal article" date="2013" name="Genome Announc.">
        <title>Draft Genome Sequence of Sphingobium ummariense Strain RL-3, a Hexachlorocyclohexane-Degrading Bacterium.</title>
        <authorList>
            <person name="Kohli P."/>
            <person name="Dua A."/>
            <person name="Sangwan N."/>
            <person name="Oldach P."/>
            <person name="Khurana J.P."/>
            <person name="Lal R."/>
        </authorList>
    </citation>
    <scope>NUCLEOTIDE SEQUENCE [LARGE SCALE GENOMIC DNA]</scope>
    <source>
        <strain evidence="3 4">RL-3</strain>
    </source>
</reference>
<protein>
    <recommendedName>
        <fullName evidence="2">Cell wall hydrolase SleB domain-containing protein</fullName>
    </recommendedName>
</protein>
<dbReference type="STRING" id="1346791.M529_13520"/>
<name>T0KDS0_9SPHN</name>
<keyword evidence="4" id="KW-1185">Reference proteome</keyword>
<dbReference type="Proteomes" id="UP000015523">
    <property type="component" value="Unassembled WGS sequence"/>
</dbReference>
<gene>
    <name evidence="3" type="ORF">M529_13520</name>
</gene>
<evidence type="ECO:0000256" key="1">
    <source>
        <dbReference type="SAM" id="MobiDB-lite"/>
    </source>
</evidence>
<dbReference type="AlphaFoldDB" id="T0KDS0"/>
<evidence type="ECO:0000313" key="4">
    <source>
        <dbReference type="Proteomes" id="UP000015523"/>
    </source>
</evidence>
<dbReference type="Gene3D" id="1.10.10.2520">
    <property type="entry name" value="Cell wall hydrolase SleB, domain 1"/>
    <property type="match status" value="1"/>
</dbReference>
<dbReference type="InterPro" id="IPR042047">
    <property type="entry name" value="SleB_dom1"/>
</dbReference>
<feature type="domain" description="Cell wall hydrolase SleB" evidence="2">
    <location>
        <begin position="116"/>
        <end position="226"/>
    </location>
</feature>
<evidence type="ECO:0000313" key="3">
    <source>
        <dbReference type="EMBL" id="EQB31643.1"/>
    </source>
</evidence>
<accession>T0KDS0</accession>
<feature type="compositionally biased region" description="Low complexity" evidence="1">
    <location>
        <begin position="273"/>
        <end position="283"/>
    </location>
</feature>
<feature type="region of interest" description="Disordered" evidence="1">
    <location>
        <begin position="260"/>
        <end position="311"/>
    </location>
</feature>
<dbReference type="EMBL" id="AUWY01000092">
    <property type="protein sequence ID" value="EQB31643.1"/>
    <property type="molecule type" value="Genomic_DNA"/>
</dbReference>
<dbReference type="RefSeq" id="WP_021318495.1">
    <property type="nucleotide sequence ID" value="NZ_AUWY01000092.1"/>
</dbReference>
<dbReference type="Pfam" id="PF07486">
    <property type="entry name" value="Hydrolase_2"/>
    <property type="match status" value="1"/>
</dbReference>